<evidence type="ECO:0000256" key="2">
    <source>
        <dbReference type="ARBA" id="ARBA00022801"/>
    </source>
</evidence>
<feature type="domain" description="Serine/threonine specific protein phosphatases" evidence="7">
    <location>
        <begin position="382"/>
        <end position="387"/>
    </location>
</feature>
<dbReference type="GO" id="GO:0004722">
    <property type="term" value="F:protein serine/threonine phosphatase activity"/>
    <property type="evidence" value="ECO:0007669"/>
    <property type="project" value="UniProtKB-EC"/>
</dbReference>
<keyword evidence="1" id="KW-0479">Metal-binding</keyword>
<accession>A0A8H3FVF8</accession>
<dbReference type="OrthoDB" id="1930084at2759"/>
<evidence type="ECO:0000256" key="4">
    <source>
        <dbReference type="ARBA" id="ARBA00048336"/>
    </source>
</evidence>
<dbReference type="Proteomes" id="UP000664521">
    <property type="component" value="Unassembled WGS sequence"/>
</dbReference>
<dbReference type="EC" id="3.1.3.16" evidence="5"/>
<keyword evidence="9" id="KW-1185">Reference proteome</keyword>
<dbReference type="PRINTS" id="PR00114">
    <property type="entry name" value="STPHPHTASE"/>
</dbReference>
<evidence type="ECO:0000313" key="9">
    <source>
        <dbReference type="Proteomes" id="UP000664521"/>
    </source>
</evidence>
<feature type="region of interest" description="Disordered" evidence="6">
    <location>
        <begin position="256"/>
        <end position="339"/>
    </location>
</feature>
<comment type="similarity">
    <text evidence="5">Belongs to the PPP phosphatase family.</text>
</comment>
<sequence length="580" mass="63111">MAAPSPKDYINQLAIARRGGQPSQRPPPRPPSPAPVSVAPSGETPRPSSPPLDPAATPAEPVAAFPVFDESEATSPEPAEPLPARRRGRAVSFRQGDALLSAQLRTARNAAATAAANATEAPTSTTLASRRSVFREEFGAPLVSYIPSLPMPAQRVPKPGAAKIKPGASIAEMLAKALQNKWLPEWAMKFLCEECKKIMMEGKIKCFAAAITSHANHQLTAESNIQPVSTPVTICGDLHGQFYDLLELFRVAGGLPTNEDDNDEAPSGSSGPSGALAPRGAFTSDDIEPPTKITDPKLQKKMKNLSVGENDEPDAEEENRGRSRDPVNTASLGPYKEGDSGIPGNQNYIFLGDFVDRGYFSLETLTVLLCLKVLYPGRVTLIRGNHESRQITQVYGFYEECSQKYGNSSVWKACTQVFDFMVLGASIDGRVLCVHGGLSPEIRTIDQIRVIARAQEIPHEGAFCDLVWSDPEDIGTWAISPRGAGWLFGDKIAREFNHVNGLELIARAHQLVNEGYKWHFEDKSVVTVWSAPNYCYRCGNVAAIMNVGEDIKPRFSIFSAVPDNQRRVPASTGRRNDYFL</sequence>
<dbReference type="SUPFAM" id="SSF56300">
    <property type="entry name" value="Metallo-dependent phosphatases"/>
    <property type="match status" value="1"/>
</dbReference>
<evidence type="ECO:0000256" key="6">
    <source>
        <dbReference type="SAM" id="MobiDB-lite"/>
    </source>
</evidence>
<evidence type="ECO:0000313" key="8">
    <source>
        <dbReference type="EMBL" id="CAF9932966.1"/>
    </source>
</evidence>
<gene>
    <name evidence="8" type="ORF">HETSPECPRED_008503</name>
</gene>
<dbReference type="InterPro" id="IPR006186">
    <property type="entry name" value="Ser/Thr-sp_prot-phosphatase"/>
</dbReference>
<dbReference type="Gene3D" id="3.60.21.10">
    <property type="match status" value="2"/>
</dbReference>
<dbReference type="InterPro" id="IPR004843">
    <property type="entry name" value="Calcineurin-like_PHP"/>
</dbReference>
<comment type="caution">
    <text evidence="8">The sequence shown here is derived from an EMBL/GenBank/DDBJ whole genome shotgun (WGS) entry which is preliminary data.</text>
</comment>
<feature type="compositionally biased region" description="Pro residues" evidence="6">
    <location>
        <begin position="24"/>
        <end position="34"/>
    </location>
</feature>
<comment type="catalytic activity">
    <reaction evidence="4 5">
        <text>O-phospho-L-threonyl-[protein] + H2O = L-threonyl-[protein] + phosphate</text>
        <dbReference type="Rhea" id="RHEA:47004"/>
        <dbReference type="Rhea" id="RHEA-COMP:11060"/>
        <dbReference type="Rhea" id="RHEA-COMP:11605"/>
        <dbReference type="ChEBI" id="CHEBI:15377"/>
        <dbReference type="ChEBI" id="CHEBI:30013"/>
        <dbReference type="ChEBI" id="CHEBI:43474"/>
        <dbReference type="ChEBI" id="CHEBI:61977"/>
        <dbReference type="EC" id="3.1.3.16"/>
    </reaction>
</comment>
<keyword evidence="2 5" id="KW-0378">Hydrolase</keyword>
<dbReference type="GO" id="GO:0046872">
    <property type="term" value="F:metal ion binding"/>
    <property type="evidence" value="ECO:0007669"/>
    <property type="project" value="UniProtKB-KW"/>
</dbReference>
<dbReference type="PROSITE" id="PS00125">
    <property type="entry name" value="SER_THR_PHOSPHATASE"/>
    <property type="match status" value="1"/>
</dbReference>
<dbReference type="EMBL" id="CAJPDS010000065">
    <property type="protein sequence ID" value="CAF9932966.1"/>
    <property type="molecule type" value="Genomic_DNA"/>
</dbReference>
<dbReference type="InterPro" id="IPR047129">
    <property type="entry name" value="PPA2-like"/>
</dbReference>
<dbReference type="InterPro" id="IPR029052">
    <property type="entry name" value="Metallo-depent_PP-like"/>
</dbReference>
<feature type="region of interest" description="Disordered" evidence="6">
    <location>
        <begin position="1"/>
        <end position="88"/>
    </location>
</feature>
<feature type="compositionally biased region" description="Low complexity" evidence="6">
    <location>
        <begin position="265"/>
        <end position="281"/>
    </location>
</feature>
<dbReference type="PANTHER" id="PTHR45619">
    <property type="entry name" value="SERINE/THREONINE-PROTEIN PHOSPHATASE PP2A-RELATED"/>
    <property type="match status" value="1"/>
</dbReference>
<evidence type="ECO:0000256" key="1">
    <source>
        <dbReference type="ARBA" id="ARBA00022723"/>
    </source>
</evidence>
<organism evidence="8 9">
    <name type="scientific">Heterodermia speciosa</name>
    <dbReference type="NCBI Taxonomy" id="116794"/>
    <lineage>
        <taxon>Eukaryota</taxon>
        <taxon>Fungi</taxon>
        <taxon>Dikarya</taxon>
        <taxon>Ascomycota</taxon>
        <taxon>Pezizomycotina</taxon>
        <taxon>Lecanoromycetes</taxon>
        <taxon>OSLEUM clade</taxon>
        <taxon>Lecanoromycetidae</taxon>
        <taxon>Caliciales</taxon>
        <taxon>Physciaceae</taxon>
        <taxon>Heterodermia</taxon>
    </lineage>
</organism>
<proteinExistence type="inferred from homology"/>
<evidence type="ECO:0000256" key="3">
    <source>
        <dbReference type="ARBA" id="ARBA00023211"/>
    </source>
</evidence>
<dbReference type="Pfam" id="PF00149">
    <property type="entry name" value="Metallophos"/>
    <property type="match status" value="1"/>
</dbReference>
<dbReference type="SMART" id="SM00156">
    <property type="entry name" value="PP2Ac"/>
    <property type="match status" value="1"/>
</dbReference>
<name>A0A8H3FVF8_9LECA</name>
<evidence type="ECO:0000256" key="5">
    <source>
        <dbReference type="RuleBase" id="RU004273"/>
    </source>
</evidence>
<protein>
    <recommendedName>
        <fullName evidence="5">Serine/threonine-protein phosphatase</fullName>
        <ecNumber evidence="5">3.1.3.16</ecNumber>
    </recommendedName>
</protein>
<evidence type="ECO:0000259" key="7">
    <source>
        <dbReference type="PROSITE" id="PS00125"/>
    </source>
</evidence>
<keyword evidence="3" id="KW-0464">Manganese</keyword>
<reference evidence="8" key="1">
    <citation type="submission" date="2021-03" db="EMBL/GenBank/DDBJ databases">
        <authorList>
            <person name="Tagirdzhanova G."/>
        </authorList>
    </citation>
    <scope>NUCLEOTIDE SEQUENCE</scope>
</reference>
<dbReference type="AlphaFoldDB" id="A0A8H3FVF8"/>